<sequence length="305" mass="33704">MMALVALLATLLMTSCVTSQREPKTHQGTTENIQSVFTGRCWDYDVTKYNNILPRVDAGCNELWDKFFDAFSFSSPCDVQKANYDSFYALADQNLPEDKVMFWSGVYTLSHRFAEAGHNYVTLEDTIIGYLVNSLVWCGQLTKPGVNYTACPEWSDCPLEASESFWAGASATFAKQAKGKVTLMVDGSNPDKPAYRRSSFFGKHELPSMSDAVNEVHVLVTHTLDKPKIEFCGSGSLVDLEEDVTKRGFSYECEDDPVAVMHLLCANEPSSRECLMALAHASGQLADITALPGRHMNAMPDQMAG</sequence>
<dbReference type="RefSeq" id="XP_012941292.1">
    <property type="nucleotide sequence ID" value="XM_013085838.1"/>
</dbReference>
<organism evidence="7 9">
    <name type="scientific">Aplysia californica</name>
    <name type="common">California sea hare</name>
    <dbReference type="NCBI Taxonomy" id="6500"/>
    <lineage>
        <taxon>Eukaryota</taxon>
        <taxon>Metazoa</taxon>
        <taxon>Spiralia</taxon>
        <taxon>Lophotrochozoa</taxon>
        <taxon>Mollusca</taxon>
        <taxon>Gastropoda</taxon>
        <taxon>Heterobranchia</taxon>
        <taxon>Euthyneura</taxon>
        <taxon>Tectipleura</taxon>
        <taxon>Aplysiida</taxon>
        <taxon>Aplysioidea</taxon>
        <taxon>Aplysiidae</taxon>
        <taxon>Aplysia</taxon>
    </lineage>
</organism>
<accession>A0ABM1A5M7</accession>
<evidence type="ECO:0000256" key="3">
    <source>
        <dbReference type="ARBA" id="ARBA00022801"/>
    </source>
</evidence>
<protein>
    <submittedName>
        <fullName evidence="8 9">ADP-ribosyl cyclase/cyclic ADP-ribose hydrolase</fullName>
    </submittedName>
</protein>
<dbReference type="PANTHER" id="PTHR10912:SF7">
    <property type="entry name" value="ADP-RIBOSYL CYCLASE_CYCLIC ADP-RIBOSE HYDROLASE"/>
    <property type="match status" value="1"/>
</dbReference>
<keyword evidence="6" id="KW-0732">Signal</keyword>
<name>A0ABM1A5M7_APLCA</name>
<keyword evidence="3 8" id="KW-0378">Hydrolase</keyword>
<reference evidence="8 9" key="1">
    <citation type="submission" date="2025-05" db="UniProtKB">
        <authorList>
            <consortium name="RefSeq"/>
        </authorList>
    </citation>
    <scope>IDENTIFICATION</scope>
</reference>
<evidence type="ECO:0000313" key="7">
    <source>
        <dbReference type="Proteomes" id="UP000694888"/>
    </source>
</evidence>
<dbReference type="Proteomes" id="UP000694888">
    <property type="component" value="Unplaced"/>
</dbReference>
<dbReference type="GeneID" id="101847357"/>
<keyword evidence="7" id="KW-1185">Reference proteome</keyword>
<proteinExistence type="inferred from homology"/>
<dbReference type="InterPro" id="IPR003193">
    <property type="entry name" value="ADP-ribosyl_cyclase"/>
</dbReference>
<dbReference type="SUPFAM" id="SSF52309">
    <property type="entry name" value="N-(deoxy)ribosyltransferase-like"/>
    <property type="match status" value="1"/>
</dbReference>
<evidence type="ECO:0000256" key="2">
    <source>
        <dbReference type="ARBA" id="ARBA00022679"/>
    </source>
</evidence>
<dbReference type="Pfam" id="PF02267">
    <property type="entry name" value="Rib_hydrolayse"/>
    <property type="match status" value="1"/>
</dbReference>
<evidence type="ECO:0000256" key="4">
    <source>
        <dbReference type="ARBA" id="ARBA00023027"/>
    </source>
</evidence>
<feature type="signal peptide" evidence="6">
    <location>
        <begin position="1"/>
        <end position="19"/>
    </location>
</feature>
<dbReference type="Gene3D" id="3.40.50.720">
    <property type="entry name" value="NAD(P)-binding Rossmann-like Domain"/>
    <property type="match status" value="1"/>
</dbReference>
<evidence type="ECO:0000313" key="8">
    <source>
        <dbReference type="RefSeq" id="XP_012941292.1"/>
    </source>
</evidence>
<dbReference type="Gene3D" id="1.20.82.10">
    <property type="entry name" value="ADP Ribosyl Cyclase, Chain A, domain 1"/>
    <property type="match status" value="1"/>
</dbReference>
<evidence type="ECO:0000313" key="9">
    <source>
        <dbReference type="RefSeq" id="XP_012941293.1"/>
    </source>
</evidence>
<keyword evidence="5" id="KW-1015">Disulfide bond</keyword>
<evidence type="ECO:0000256" key="1">
    <source>
        <dbReference type="ARBA" id="ARBA00005406"/>
    </source>
</evidence>
<evidence type="ECO:0000256" key="6">
    <source>
        <dbReference type="SAM" id="SignalP"/>
    </source>
</evidence>
<feature type="chain" id="PRO_5045021900" evidence="6">
    <location>
        <begin position="20"/>
        <end position="305"/>
    </location>
</feature>
<evidence type="ECO:0000256" key="5">
    <source>
        <dbReference type="ARBA" id="ARBA00023157"/>
    </source>
</evidence>
<dbReference type="GO" id="GO:0016787">
    <property type="term" value="F:hydrolase activity"/>
    <property type="evidence" value="ECO:0007669"/>
    <property type="project" value="UniProtKB-KW"/>
</dbReference>
<dbReference type="RefSeq" id="XP_012941293.1">
    <property type="nucleotide sequence ID" value="XM_013085839.2"/>
</dbReference>
<keyword evidence="4" id="KW-0520">NAD</keyword>
<gene>
    <name evidence="8 9" type="primary">LOC101847357</name>
</gene>
<dbReference type="PANTHER" id="PTHR10912">
    <property type="entry name" value="ADP-RIBOSYL CYCLASE"/>
    <property type="match status" value="1"/>
</dbReference>
<comment type="similarity">
    <text evidence="1">Belongs to the ADP-ribosyl cyclase family.</text>
</comment>
<dbReference type="CDD" id="cd04759">
    <property type="entry name" value="Rib_hydrolase"/>
    <property type="match status" value="1"/>
</dbReference>
<keyword evidence="2" id="KW-0808">Transferase</keyword>